<evidence type="ECO:0000313" key="3">
    <source>
        <dbReference type="Proteomes" id="UP000602395"/>
    </source>
</evidence>
<keyword evidence="1" id="KW-1133">Transmembrane helix</keyword>
<keyword evidence="1" id="KW-0812">Transmembrane</keyword>
<comment type="caution">
    <text evidence="2">The sequence shown here is derived from an EMBL/GenBank/DDBJ whole genome shotgun (WGS) entry which is preliminary data.</text>
</comment>
<dbReference type="Proteomes" id="UP000602395">
    <property type="component" value="Unassembled WGS sequence"/>
</dbReference>
<protein>
    <recommendedName>
        <fullName evidence="4">DUF2946 domain-containing protein</fullName>
    </recommendedName>
</protein>
<evidence type="ECO:0008006" key="4">
    <source>
        <dbReference type="Google" id="ProtNLM"/>
    </source>
</evidence>
<feature type="transmembrane region" description="Helical" evidence="1">
    <location>
        <begin position="92"/>
        <end position="110"/>
    </location>
</feature>
<name>A0ABR7WAT8_9ACTN</name>
<organism evidence="2 3">
    <name type="scientific">Gordonia hankookensis</name>
    <dbReference type="NCBI Taxonomy" id="589403"/>
    <lineage>
        <taxon>Bacteria</taxon>
        <taxon>Bacillati</taxon>
        <taxon>Actinomycetota</taxon>
        <taxon>Actinomycetes</taxon>
        <taxon>Mycobacteriales</taxon>
        <taxon>Gordoniaceae</taxon>
        <taxon>Gordonia</taxon>
    </lineage>
</organism>
<gene>
    <name evidence="2" type="ORF">IDF66_09955</name>
</gene>
<dbReference type="EMBL" id="JACWMS010000002">
    <property type="protein sequence ID" value="MBD1319911.1"/>
    <property type="molecule type" value="Genomic_DNA"/>
</dbReference>
<evidence type="ECO:0000313" key="2">
    <source>
        <dbReference type="EMBL" id="MBD1319911.1"/>
    </source>
</evidence>
<accession>A0ABR7WAT8</accession>
<sequence length="140" mass="14900">MSIVRLRRLPRSAPGAGLLLTVATAILIMHTVVAHCATGGGHHEPSGAGHPPSSSVMQAAEHGVLDDTTMSGTDCGLHQHACVFIRAGDPDVIILAVLVLAWGFPIPPLLRSVRGWLRLRAGRPPPWAIPTHLRLQVIRC</sequence>
<dbReference type="RefSeq" id="WP_190266723.1">
    <property type="nucleotide sequence ID" value="NZ_BAABAD010000004.1"/>
</dbReference>
<proteinExistence type="predicted"/>
<reference evidence="2 3" key="1">
    <citation type="submission" date="2020-09" db="EMBL/GenBank/DDBJ databases">
        <title>Novel species in genus Gordonia.</title>
        <authorList>
            <person name="Zhang G."/>
        </authorList>
    </citation>
    <scope>NUCLEOTIDE SEQUENCE [LARGE SCALE GENOMIC DNA]</scope>
    <source>
        <strain evidence="2 3">ON-33</strain>
    </source>
</reference>
<keyword evidence="1" id="KW-0472">Membrane</keyword>
<keyword evidence="3" id="KW-1185">Reference proteome</keyword>
<evidence type="ECO:0000256" key="1">
    <source>
        <dbReference type="SAM" id="Phobius"/>
    </source>
</evidence>